<dbReference type="PANTHER" id="PTHR43179">
    <property type="entry name" value="RHAMNOSYLTRANSFERASE WBBL"/>
    <property type="match status" value="1"/>
</dbReference>
<feature type="domain" description="Glycosyltransferase 2-like" evidence="1">
    <location>
        <begin position="4"/>
        <end position="177"/>
    </location>
</feature>
<name>A0A6L5XIE4_9BACT</name>
<dbReference type="Proteomes" id="UP000477488">
    <property type="component" value="Unassembled WGS sequence"/>
</dbReference>
<gene>
    <name evidence="2" type="ORF">FYJ44_02895</name>
</gene>
<dbReference type="InterPro" id="IPR001173">
    <property type="entry name" value="Glyco_trans_2-like"/>
</dbReference>
<dbReference type="PANTHER" id="PTHR43179:SF7">
    <property type="entry name" value="RHAMNOSYLTRANSFERASE WBBL"/>
    <property type="match status" value="1"/>
</dbReference>
<dbReference type="EMBL" id="VUMH01000002">
    <property type="protein sequence ID" value="MSS27010.1"/>
    <property type="molecule type" value="Genomic_DNA"/>
</dbReference>
<comment type="caution">
    <text evidence="2">The sequence shown here is derived from an EMBL/GenBank/DDBJ whole genome shotgun (WGS) entry which is preliminary data.</text>
</comment>
<dbReference type="SUPFAM" id="SSF53448">
    <property type="entry name" value="Nucleotide-diphospho-sugar transferases"/>
    <property type="match status" value="1"/>
</dbReference>
<dbReference type="GO" id="GO:0016740">
    <property type="term" value="F:transferase activity"/>
    <property type="evidence" value="ECO:0007669"/>
    <property type="project" value="UniProtKB-KW"/>
</dbReference>
<keyword evidence="2" id="KW-0808">Transferase</keyword>
<dbReference type="InterPro" id="IPR029044">
    <property type="entry name" value="Nucleotide-diphossugar_trans"/>
</dbReference>
<evidence type="ECO:0000313" key="2">
    <source>
        <dbReference type="EMBL" id="MSS27010.1"/>
    </source>
</evidence>
<protein>
    <submittedName>
        <fullName evidence="2">Glycosyltransferase family 2 protein</fullName>
    </submittedName>
</protein>
<dbReference type="Pfam" id="PF00535">
    <property type="entry name" value="Glycos_transf_2"/>
    <property type="match status" value="1"/>
</dbReference>
<evidence type="ECO:0000259" key="1">
    <source>
        <dbReference type="Pfam" id="PF00535"/>
    </source>
</evidence>
<keyword evidence="3" id="KW-1185">Reference proteome</keyword>
<dbReference type="Gene3D" id="3.90.550.10">
    <property type="entry name" value="Spore Coat Polysaccharide Biosynthesis Protein SpsA, Chain A"/>
    <property type="match status" value="1"/>
</dbReference>
<sequence length="413" mass="46233">MRVSVIIPAWNLWEMTAACLRSLAECSIGEDLEVLVVDNGSTDATTRELEPLGQRLWGADFRALRLPENLGFAKACNLGARAADGDLLFFLNNDTTCTPGWLPPLRAAFEDARLGAAGPLLLYPDGTAQHCGVTFSPFCKVSHLYEHFPGNHPVLRKKRPLQAITGAALVIRREVFAECGGFFEGYQNGFEDLDLCYALTDRGYSLTVAGESVLYHHTSQTPGRFEYDLQNSRLFYQRRVQNIQADMHCLARLDGYEMRIGPTLSCWLALPEAQERELGAAFSGTDFDAAACAAQLEREPLWRGGWLLLMDQLEAEGKRREALAAGVRAMHFFSQPDVRNRLLRLLRKAGLHEQMAQFARGIEEYMQAARKDEPSRRVLVQRARRKAYADGDTYLAGLLGHWLERYGKTDADA</sequence>
<dbReference type="RefSeq" id="WP_154508984.1">
    <property type="nucleotide sequence ID" value="NZ_VUMH01000002.1"/>
</dbReference>
<organism evidence="2 3">
    <name type="scientific">Desulfovibrio porci</name>
    <dbReference type="NCBI Taxonomy" id="2605782"/>
    <lineage>
        <taxon>Bacteria</taxon>
        <taxon>Pseudomonadati</taxon>
        <taxon>Thermodesulfobacteriota</taxon>
        <taxon>Desulfovibrionia</taxon>
        <taxon>Desulfovibrionales</taxon>
        <taxon>Desulfovibrionaceae</taxon>
        <taxon>Desulfovibrio</taxon>
    </lineage>
</organism>
<evidence type="ECO:0000313" key="3">
    <source>
        <dbReference type="Proteomes" id="UP000477488"/>
    </source>
</evidence>
<dbReference type="AlphaFoldDB" id="A0A6L5XIE4"/>
<dbReference type="CDD" id="cd04186">
    <property type="entry name" value="GT_2_like_c"/>
    <property type="match status" value="1"/>
</dbReference>
<reference evidence="2 3" key="1">
    <citation type="submission" date="2019-09" db="EMBL/GenBank/DDBJ databases">
        <title>In-depth cultivation of the pig gut microbiome towards novel bacterial diversity and tailored functional studies.</title>
        <authorList>
            <person name="Wylensek D."/>
            <person name="Hitch T.C.A."/>
            <person name="Clavel T."/>
        </authorList>
    </citation>
    <scope>NUCLEOTIDE SEQUENCE [LARGE SCALE GENOMIC DNA]</scope>
    <source>
        <strain evidence="2 3">PG-178-WT-4</strain>
    </source>
</reference>
<proteinExistence type="predicted"/>
<accession>A0A6L5XIE4</accession>